<dbReference type="OrthoDB" id="9802601at2"/>
<organism evidence="9 10">
    <name type="scientific">Paenibacillus zeisoli</name>
    <dbReference type="NCBI Taxonomy" id="2496267"/>
    <lineage>
        <taxon>Bacteria</taxon>
        <taxon>Bacillati</taxon>
        <taxon>Bacillota</taxon>
        <taxon>Bacilli</taxon>
        <taxon>Bacillales</taxon>
        <taxon>Paenibacillaceae</taxon>
        <taxon>Paenibacillus</taxon>
    </lineage>
</organism>
<dbReference type="Gene3D" id="3.90.1150.10">
    <property type="entry name" value="Aspartate Aminotransferase, domain 1"/>
    <property type="match status" value="1"/>
</dbReference>
<evidence type="ECO:0000256" key="1">
    <source>
        <dbReference type="ARBA" id="ARBA00001933"/>
    </source>
</evidence>
<dbReference type="AlphaFoldDB" id="A0A3S1D9J3"/>
<comment type="cofactor">
    <cofactor evidence="1">
        <name>pyridoxal 5'-phosphate</name>
        <dbReference type="ChEBI" id="CHEBI:597326"/>
    </cofactor>
</comment>
<evidence type="ECO:0000259" key="8">
    <source>
        <dbReference type="PROSITE" id="PS50949"/>
    </source>
</evidence>
<dbReference type="SUPFAM" id="SSF53383">
    <property type="entry name" value="PLP-dependent transferases"/>
    <property type="match status" value="1"/>
</dbReference>
<dbReference type="InterPro" id="IPR000524">
    <property type="entry name" value="Tscrpt_reg_HTH_GntR"/>
</dbReference>
<dbReference type="PANTHER" id="PTHR46577">
    <property type="entry name" value="HTH-TYPE TRANSCRIPTIONAL REGULATORY PROTEIN GABR"/>
    <property type="match status" value="1"/>
</dbReference>
<dbReference type="CDD" id="cd07377">
    <property type="entry name" value="WHTH_GntR"/>
    <property type="match status" value="1"/>
</dbReference>
<reference evidence="9 10" key="1">
    <citation type="submission" date="2018-12" db="EMBL/GenBank/DDBJ databases">
        <authorList>
            <person name="Sun L."/>
            <person name="Chen Z."/>
        </authorList>
    </citation>
    <scope>NUCLEOTIDE SEQUENCE [LARGE SCALE GENOMIC DNA]</scope>
    <source>
        <strain evidence="9 10">3-5-3</strain>
    </source>
</reference>
<dbReference type="PRINTS" id="PR00035">
    <property type="entry name" value="HTHGNTR"/>
</dbReference>
<keyword evidence="9" id="KW-0808">Transferase</keyword>
<dbReference type="InterPro" id="IPR015422">
    <property type="entry name" value="PyrdxlP-dep_Trfase_small"/>
</dbReference>
<dbReference type="InterPro" id="IPR004839">
    <property type="entry name" value="Aminotransferase_I/II_large"/>
</dbReference>
<dbReference type="InterPro" id="IPR015421">
    <property type="entry name" value="PyrdxlP-dep_Trfase_major"/>
</dbReference>
<evidence type="ECO:0000256" key="5">
    <source>
        <dbReference type="ARBA" id="ARBA00023015"/>
    </source>
</evidence>
<proteinExistence type="inferred from homology"/>
<dbReference type="EMBL" id="RZNX01000003">
    <property type="protein sequence ID" value="RUT31573.1"/>
    <property type="molecule type" value="Genomic_DNA"/>
</dbReference>
<dbReference type="SMART" id="SM00345">
    <property type="entry name" value="HTH_GNTR"/>
    <property type="match status" value="1"/>
</dbReference>
<dbReference type="InterPro" id="IPR036390">
    <property type="entry name" value="WH_DNA-bd_sf"/>
</dbReference>
<evidence type="ECO:0000256" key="7">
    <source>
        <dbReference type="ARBA" id="ARBA00023163"/>
    </source>
</evidence>
<dbReference type="InterPro" id="IPR051446">
    <property type="entry name" value="HTH_trans_reg/aminotransferase"/>
</dbReference>
<dbReference type="GO" id="GO:0003700">
    <property type="term" value="F:DNA-binding transcription factor activity"/>
    <property type="evidence" value="ECO:0007669"/>
    <property type="project" value="InterPro"/>
</dbReference>
<comment type="caution">
    <text evidence="9">The sequence shown here is derived from an EMBL/GenBank/DDBJ whole genome shotgun (WGS) entry which is preliminary data.</text>
</comment>
<keyword evidence="4" id="KW-0663">Pyridoxal phosphate</keyword>
<dbReference type="GO" id="GO:0008483">
    <property type="term" value="F:transaminase activity"/>
    <property type="evidence" value="ECO:0007669"/>
    <property type="project" value="UniProtKB-KW"/>
</dbReference>
<keyword evidence="10" id="KW-1185">Reference proteome</keyword>
<dbReference type="GO" id="GO:0003677">
    <property type="term" value="F:DNA binding"/>
    <property type="evidence" value="ECO:0007669"/>
    <property type="project" value="UniProtKB-KW"/>
</dbReference>
<dbReference type="InterPro" id="IPR015424">
    <property type="entry name" value="PyrdxlP-dep_Trfase"/>
</dbReference>
<evidence type="ECO:0000256" key="6">
    <source>
        <dbReference type="ARBA" id="ARBA00023125"/>
    </source>
</evidence>
<dbReference type="InterPro" id="IPR036388">
    <property type="entry name" value="WH-like_DNA-bd_sf"/>
</dbReference>
<evidence type="ECO:0000256" key="2">
    <source>
        <dbReference type="ARBA" id="ARBA00005384"/>
    </source>
</evidence>
<evidence type="ECO:0000313" key="9">
    <source>
        <dbReference type="EMBL" id="RUT31573.1"/>
    </source>
</evidence>
<protein>
    <submittedName>
        <fullName evidence="9">PLP-dependent aminotransferase family protein</fullName>
    </submittedName>
</protein>
<evidence type="ECO:0000256" key="4">
    <source>
        <dbReference type="ARBA" id="ARBA00022898"/>
    </source>
</evidence>
<keyword evidence="5" id="KW-0805">Transcription regulation</keyword>
<name>A0A3S1D9J3_9BACL</name>
<sequence length="467" mass="53516">MDKRLFRQVYDLLLEKLKNKEWEEHEKLPSVRILAEELGVNRLTVLRAYQLLKETGRIYVKEKSGYYVLPEKQREGHVRTKEEAPLHESESESRFGARRSAQLHSFAQALVDPALLPNRYFSEYAKKVFDLYPKVLGTYSSVQGDEELRSVLCRLFARTHQLHLNMEDLMITTGAQQAIDLTARAFVQSGEVVLIERPTYHAAITIFEGCGARLVPVDIHPDGYDMDHLEALLRQYQPKLFYMNPTFHNPTGYTVPIRQRKLLAELAERYQCLIVEDDSFRDIYFGEPPPPPVASYDTEGWVIYIRSFSKYAAPGLRVAAVCAQPPRMNLLLQYKYQMDNGAPLLNQKVFLLYLASERLTGHLEKLRIALGIRKTVMEEELRTAGWTWESPQGGLSLWVRLPAEGGSAEEVLRRCAEHGVAFSPGNAHDPIRELRNYIRLSYSFVNEAGIREGMRRLISCSGVPERA</sequence>
<evidence type="ECO:0000313" key="10">
    <source>
        <dbReference type="Proteomes" id="UP000272464"/>
    </source>
</evidence>
<dbReference type="Gene3D" id="1.10.10.10">
    <property type="entry name" value="Winged helix-like DNA-binding domain superfamily/Winged helix DNA-binding domain"/>
    <property type="match status" value="1"/>
</dbReference>
<dbReference type="Pfam" id="PF00392">
    <property type="entry name" value="GntR"/>
    <property type="match status" value="1"/>
</dbReference>
<comment type="similarity">
    <text evidence="2">In the C-terminal section; belongs to the class-I pyridoxal-phosphate-dependent aminotransferase family.</text>
</comment>
<keyword evidence="6" id="KW-0238">DNA-binding</keyword>
<dbReference type="PANTHER" id="PTHR46577:SF1">
    <property type="entry name" value="HTH-TYPE TRANSCRIPTIONAL REGULATORY PROTEIN GABR"/>
    <property type="match status" value="1"/>
</dbReference>
<feature type="domain" description="HTH gntR-type" evidence="8">
    <location>
        <begin position="3"/>
        <end position="71"/>
    </location>
</feature>
<evidence type="ECO:0000256" key="3">
    <source>
        <dbReference type="ARBA" id="ARBA00022576"/>
    </source>
</evidence>
<dbReference type="Gene3D" id="3.40.640.10">
    <property type="entry name" value="Type I PLP-dependent aspartate aminotransferase-like (Major domain)"/>
    <property type="match status" value="1"/>
</dbReference>
<dbReference type="SUPFAM" id="SSF46785">
    <property type="entry name" value="Winged helix' DNA-binding domain"/>
    <property type="match status" value="1"/>
</dbReference>
<gene>
    <name evidence="9" type="ORF">EJP77_09230</name>
</gene>
<dbReference type="Pfam" id="PF00155">
    <property type="entry name" value="Aminotran_1_2"/>
    <property type="match status" value="1"/>
</dbReference>
<dbReference type="Proteomes" id="UP000272464">
    <property type="component" value="Unassembled WGS sequence"/>
</dbReference>
<keyword evidence="3 9" id="KW-0032">Aminotransferase</keyword>
<dbReference type="PROSITE" id="PS50949">
    <property type="entry name" value="HTH_GNTR"/>
    <property type="match status" value="1"/>
</dbReference>
<dbReference type="GO" id="GO:0030170">
    <property type="term" value="F:pyridoxal phosphate binding"/>
    <property type="evidence" value="ECO:0007669"/>
    <property type="project" value="InterPro"/>
</dbReference>
<dbReference type="CDD" id="cd00609">
    <property type="entry name" value="AAT_like"/>
    <property type="match status" value="1"/>
</dbReference>
<dbReference type="RefSeq" id="WP_127198954.1">
    <property type="nucleotide sequence ID" value="NZ_RZNX01000003.1"/>
</dbReference>
<accession>A0A3S1D9J3</accession>
<keyword evidence="7" id="KW-0804">Transcription</keyword>